<evidence type="ECO:0000313" key="6">
    <source>
        <dbReference type="EMBL" id="KAF2790802.1"/>
    </source>
</evidence>
<dbReference type="InterPro" id="IPR047252">
    <property type="entry name" value="TP53BP1-like"/>
</dbReference>
<dbReference type="EMBL" id="MU002054">
    <property type="protein sequence ID" value="KAF2790802.1"/>
    <property type="molecule type" value="Genomic_DNA"/>
</dbReference>
<keyword evidence="7" id="KW-1185">Reference proteome</keyword>
<dbReference type="InterPro" id="IPR013914">
    <property type="entry name" value="Rad9_Rad53-bd_dom_fun"/>
</dbReference>
<dbReference type="OrthoDB" id="129353at2759"/>
<dbReference type="InterPro" id="IPR036420">
    <property type="entry name" value="BRCT_dom_sf"/>
</dbReference>
<feature type="compositionally biased region" description="Polar residues" evidence="4">
    <location>
        <begin position="635"/>
        <end position="664"/>
    </location>
</feature>
<feature type="compositionally biased region" description="Polar residues" evidence="4">
    <location>
        <begin position="1134"/>
        <end position="1146"/>
    </location>
</feature>
<evidence type="ECO:0000259" key="5">
    <source>
        <dbReference type="PROSITE" id="PS50172"/>
    </source>
</evidence>
<feature type="compositionally biased region" description="Acidic residues" evidence="4">
    <location>
        <begin position="528"/>
        <end position="542"/>
    </location>
</feature>
<feature type="compositionally biased region" description="Low complexity" evidence="4">
    <location>
        <begin position="905"/>
        <end position="915"/>
    </location>
</feature>
<dbReference type="SMART" id="SM00292">
    <property type="entry name" value="BRCT"/>
    <property type="match status" value="1"/>
</dbReference>
<keyword evidence="3" id="KW-0539">Nucleus</keyword>
<feature type="compositionally biased region" description="Polar residues" evidence="4">
    <location>
        <begin position="484"/>
        <end position="493"/>
    </location>
</feature>
<organism evidence="6 7">
    <name type="scientific">Melanomma pulvis-pyrius CBS 109.77</name>
    <dbReference type="NCBI Taxonomy" id="1314802"/>
    <lineage>
        <taxon>Eukaryota</taxon>
        <taxon>Fungi</taxon>
        <taxon>Dikarya</taxon>
        <taxon>Ascomycota</taxon>
        <taxon>Pezizomycotina</taxon>
        <taxon>Dothideomycetes</taxon>
        <taxon>Pleosporomycetidae</taxon>
        <taxon>Pleosporales</taxon>
        <taxon>Melanommataceae</taxon>
        <taxon>Melanomma</taxon>
    </lineage>
</organism>
<feature type="compositionally biased region" description="Polar residues" evidence="4">
    <location>
        <begin position="868"/>
        <end position="877"/>
    </location>
</feature>
<evidence type="ECO:0000256" key="2">
    <source>
        <dbReference type="ARBA" id="ARBA00022763"/>
    </source>
</evidence>
<dbReference type="PANTHER" id="PTHR15321">
    <property type="entry name" value="TUMOR SUPPRESSOR P53-BINDING PROTEIN 1"/>
    <property type="match status" value="1"/>
</dbReference>
<dbReference type="Proteomes" id="UP000799757">
    <property type="component" value="Unassembled WGS sequence"/>
</dbReference>
<feature type="compositionally biased region" description="Basic and acidic residues" evidence="4">
    <location>
        <begin position="263"/>
        <end position="281"/>
    </location>
</feature>
<dbReference type="CDD" id="cd17745">
    <property type="entry name" value="BRCT_p53bp1_rpt1"/>
    <property type="match status" value="1"/>
</dbReference>
<feature type="compositionally biased region" description="Basic and acidic residues" evidence="4">
    <location>
        <begin position="610"/>
        <end position="631"/>
    </location>
</feature>
<feature type="region of interest" description="Disordered" evidence="4">
    <location>
        <begin position="1"/>
        <end position="85"/>
    </location>
</feature>
<comment type="subcellular location">
    <subcellularLocation>
        <location evidence="1">Nucleus</location>
    </subcellularLocation>
</comment>
<evidence type="ECO:0000256" key="3">
    <source>
        <dbReference type="ARBA" id="ARBA00023242"/>
    </source>
</evidence>
<dbReference type="InterPro" id="IPR001357">
    <property type="entry name" value="BRCT_dom"/>
</dbReference>
<name>A0A6A6X384_9PLEO</name>
<feature type="compositionally biased region" description="Basic and acidic residues" evidence="4">
    <location>
        <begin position="543"/>
        <end position="554"/>
    </location>
</feature>
<dbReference type="PANTHER" id="PTHR15321:SF3">
    <property type="entry name" value="TP53-BINDING PROTEIN 1"/>
    <property type="match status" value="1"/>
</dbReference>
<dbReference type="GO" id="GO:0005634">
    <property type="term" value="C:nucleus"/>
    <property type="evidence" value="ECO:0007669"/>
    <property type="project" value="UniProtKB-SubCell"/>
</dbReference>
<feature type="compositionally biased region" description="Polar residues" evidence="4">
    <location>
        <begin position="361"/>
        <end position="372"/>
    </location>
</feature>
<feature type="compositionally biased region" description="Polar residues" evidence="4">
    <location>
        <begin position="818"/>
        <end position="838"/>
    </location>
</feature>
<evidence type="ECO:0000256" key="4">
    <source>
        <dbReference type="SAM" id="MobiDB-lite"/>
    </source>
</evidence>
<reference evidence="6" key="1">
    <citation type="journal article" date="2020" name="Stud. Mycol.">
        <title>101 Dothideomycetes genomes: a test case for predicting lifestyles and emergence of pathogens.</title>
        <authorList>
            <person name="Haridas S."/>
            <person name="Albert R."/>
            <person name="Binder M."/>
            <person name="Bloem J."/>
            <person name="Labutti K."/>
            <person name="Salamov A."/>
            <person name="Andreopoulos B."/>
            <person name="Baker S."/>
            <person name="Barry K."/>
            <person name="Bills G."/>
            <person name="Bluhm B."/>
            <person name="Cannon C."/>
            <person name="Castanera R."/>
            <person name="Culley D."/>
            <person name="Daum C."/>
            <person name="Ezra D."/>
            <person name="Gonzalez J."/>
            <person name="Henrissat B."/>
            <person name="Kuo A."/>
            <person name="Liang C."/>
            <person name="Lipzen A."/>
            <person name="Lutzoni F."/>
            <person name="Magnuson J."/>
            <person name="Mondo S."/>
            <person name="Nolan M."/>
            <person name="Ohm R."/>
            <person name="Pangilinan J."/>
            <person name="Park H.-J."/>
            <person name="Ramirez L."/>
            <person name="Alfaro M."/>
            <person name="Sun H."/>
            <person name="Tritt A."/>
            <person name="Yoshinaga Y."/>
            <person name="Zwiers L.-H."/>
            <person name="Turgeon B."/>
            <person name="Goodwin S."/>
            <person name="Spatafora J."/>
            <person name="Crous P."/>
            <person name="Grigoriev I."/>
        </authorList>
    </citation>
    <scope>NUCLEOTIDE SEQUENCE</scope>
    <source>
        <strain evidence="6">CBS 109.77</strain>
    </source>
</reference>
<accession>A0A6A6X384</accession>
<protein>
    <recommendedName>
        <fullName evidence="5">BRCT domain-containing protein</fullName>
    </recommendedName>
</protein>
<feature type="region of interest" description="Disordered" evidence="4">
    <location>
        <begin position="1422"/>
        <end position="1447"/>
    </location>
</feature>
<evidence type="ECO:0000313" key="7">
    <source>
        <dbReference type="Proteomes" id="UP000799757"/>
    </source>
</evidence>
<feature type="compositionally biased region" description="Low complexity" evidence="4">
    <location>
        <begin position="65"/>
        <end position="85"/>
    </location>
</feature>
<dbReference type="Pfam" id="PF08605">
    <property type="entry name" value="Rad9_Rad53_bind"/>
    <property type="match status" value="1"/>
</dbReference>
<feature type="region of interest" description="Disordered" evidence="4">
    <location>
        <begin position="171"/>
        <end position="469"/>
    </location>
</feature>
<feature type="compositionally biased region" description="Polar residues" evidence="4">
    <location>
        <begin position="189"/>
        <end position="201"/>
    </location>
</feature>
<dbReference type="Gene3D" id="3.40.50.10190">
    <property type="entry name" value="BRCT domain"/>
    <property type="match status" value="1"/>
</dbReference>
<feature type="compositionally biased region" description="Basic and acidic residues" evidence="4">
    <location>
        <begin position="235"/>
        <end position="249"/>
    </location>
</feature>
<feature type="domain" description="BRCT" evidence="5">
    <location>
        <begin position="1171"/>
        <end position="1300"/>
    </location>
</feature>
<feature type="compositionally biased region" description="Acidic residues" evidence="4">
    <location>
        <begin position="568"/>
        <end position="579"/>
    </location>
</feature>
<dbReference type="SUPFAM" id="SSF52113">
    <property type="entry name" value="BRCT domain"/>
    <property type="match status" value="1"/>
</dbReference>
<feature type="compositionally biased region" description="Polar residues" evidence="4">
    <location>
        <begin position="916"/>
        <end position="929"/>
    </location>
</feature>
<feature type="compositionally biased region" description="Basic and acidic residues" evidence="4">
    <location>
        <begin position="840"/>
        <end position="855"/>
    </location>
</feature>
<evidence type="ECO:0000256" key="1">
    <source>
        <dbReference type="ARBA" id="ARBA00004123"/>
    </source>
</evidence>
<dbReference type="Pfam" id="PF00533">
    <property type="entry name" value="BRCT"/>
    <property type="match status" value="1"/>
</dbReference>
<dbReference type="GO" id="GO:0042393">
    <property type="term" value="F:histone binding"/>
    <property type="evidence" value="ECO:0007669"/>
    <property type="project" value="TreeGrafter"/>
</dbReference>
<feature type="compositionally biased region" description="Low complexity" evidence="4">
    <location>
        <begin position="402"/>
        <end position="417"/>
    </location>
</feature>
<gene>
    <name evidence="6" type="ORF">K505DRAFT_310736</name>
</gene>
<feature type="region of interest" description="Disordered" evidence="4">
    <location>
        <begin position="484"/>
        <end position="736"/>
    </location>
</feature>
<dbReference type="GO" id="GO:0000077">
    <property type="term" value="P:DNA damage checkpoint signaling"/>
    <property type="evidence" value="ECO:0007669"/>
    <property type="project" value="TreeGrafter"/>
</dbReference>
<dbReference type="PROSITE" id="PS50172">
    <property type="entry name" value="BRCT"/>
    <property type="match status" value="1"/>
</dbReference>
<feature type="compositionally biased region" description="Basic and acidic residues" evidence="4">
    <location>
        <begin position="1"/>
        <end position="10"/>
    </location>
</feature>
<dbReference type="GO" id="GO:0045944">
    <property type="term" value="P:positive regulation of transcription by RNA polymerase II"/>
    <property type="evidence" value="ECO:0007669"/>
    <property type="project" value="TreeGrafter"/>
</dbReference>
<feature type="region of interest" description="Disordered" evidence="4">
    <location>
        <begin position="1119"/>
        <end position="1151"/>
    </location>
</feature>
<proteinExistence type="predicted"/>
<dbReference type="InterPro" id="IPR047249">
    <property type="entry name" value="BRCT_p53bp1-like_rpt1"/>
</dbReference>
<keyword evidence="2" id="KW-0227">DNA damage</keyword>
<feature type="compositionally biased region" description="Basic and acidic residues" evidence="4">
    <location>
        <begin position="580"/>
        <end position="598"/>
    </location>
</feature>
<sequence>MERDGGERMHQSYNDAMDGPGDTQPDSQMYKEWTSGVFGSASHHHPAPIFLFDPTEQDDADPPTEGVEGAESSQEQQQQQSPAVTSPTVIMDDYLEMQQQADALTSPLKFETPAMAGRKRDSQGQVLSSAFQIMTTPRTALSASAFFGASVGNGGIGHAMSLTQAFNATQAGTSPAIGGPSDDPVFQRPSPNFTNARNSSPILVMSSPIKAARSDLQPRSSSEPRAEYVTMKQSQELRQRQRDLQRQDTTESAEQDSWNAPTEAEKRMNLRRQREQFEKEAGQSLARVSAPPLSSPRSAKKRGLLSMNLKFHTPAVRRRSARVTYDGSNESDDDAGSTNGNGHDLTDGHLSDDSPDELSQDIPSITRPSRTAASAVKDRSTAHKVQVPNTSSHPRRTFSGRSAPNSSPLASPSLQLQREPHSRAPVSQTRALSLLKSSKESVTIMDSQPEPPSSVRRPNPLLLSSPGTNQYSINQTVVARNTGLSSQVVSSSMPPLPPKYTSSRVRDEEEERVPSSPPVITHDNVDTGADDSENDADYDDVMYDEHAYDDHSGGEDEEQIELQHCSDTDMDMNAESDVPEPERELNKEYELESKHDDSPEIEPQDNSPESPHDEVPETEEQQHLSEFRTEDDVLVQSSHSENNQASSVPHITETLRLQRQSTVPESDFLEDNQPIVFAQTDTPGGDDSHEAASAAATSVPLNQTNSTEPFDTAQEYQTGSHPNESSNDAKGSMNTELAPQFLSLNDIANQPGTQNSVELGDIEIPQLSFNNDMNGDFDTALSGSSPLRPAVKKRKIMYSARRKAFGSPVKDFGPLSDQVASSPLKQVQRTREGTSPSASVKERELRGAHTAENIRVETILAKPATLKSAMSRNPTKPHSQRKGALKPVNKSLFVRGPSKSPHKTISSIASKSSKSFVPTSNRATAQQVGSEMPNRDVEVDDVDELAGPTPQLLENSTAIDSYPNRGEAPTGPPILPNRLFANWPGQGFYTATCIGREDARHVKIRYDDGNMHSLEIIHVRALDLRIGDQVKVNEPGKKKHVYVVVGFKDKIDGNEGYEYPQTDCRGYATVVLEQKQKDNVLKSEIELPKQVVSAPVGTLYMTGQMWSKFHDRIFSFTPHGSPSAPPSRVATPTDAANNLATPSLSRRGTAGPSFLKESINRAASVASSTRGTSTVFSKMVFAITLTQDSADRDAIAKAITSNGGHILEDGFQALFDDFDLEGQTTAKGKEVTTTSPLGTDELVLKEEYKDLRFAALISDSHSRRTKYVQALALNLPCLHFRWIQDSVSLSRPLAFSKYLLPAGISTFLDPTGIVRSRTLELYDPGSENLKLENVVRTRDFLLSGQKLLLVTNKSKKEIEKKKPYFFLMRILGPEAMGRCKDLETAKSMIKNEAWDWAYVDGGPSGVVNAAAVLFGKAKPFPLKSSAKSSTRSKNRKRKREESEEPEAKSMVIAGSVSGKKIHVACDEFVIQSLILGALVDE</sequence>
<feature type="region of interest" description="Disordered" evidence="4">
    <location>
        <begin position="816"/>
        <end position="971"/>
    </location>
</feature>
<feature type="compositionally biased region" description="Polar residues" evidence="4">
    <location>
        <begin position="695"/>
        <end position="736"/>
    </location>
</feature>